<evidence type="ECO:0000256" key="8">
    <source>
        <dbReference type="ARBA" id="ARBA00022776"/>
    </source>
</evidence>
<comment type="similarity">
    <text evidence="14 15">Belongs to the BABAM2 family.</text>
</comment>
<evidence type="ECO:0000256" key="3">
    <source>
        <dbReference type="ARBA" id="ARBA00022490"/>
    </source>
</evidence>
<evidence type="ECO:0000256" key="15">
    <source>
        <dbReference type="RuleBase" id="RU368019"/>
    </source>
</evidence>
<keyword evidence="11 15" id="KW-0234">DNA repair</keyword>
<comment type="function">
    <text evidence="15">May play a role in homeostasis or cellular differentiation in cells of neural, epithelial and germline origins. May also act as a death receptor-associated anti-apoptotic protein, which inhibits the mitochondrial apoptotic pathway.</text>
</comment>
<dbReference type="PANTHER" id="PTHR15189:SF7">
    <property type="entry name" value="BRISC AND BRCA1-A COMPLEX MEMBER 2"/>
    <property type="match status" value="1"/>
</dbReference>
<dbReference type="GO" id="GO:0031593">
    <property type="term" value="F:polyubiquitin modification-dependent protein binding"/>
    <property type="evidence" value="ECO:0007669"/>
    <property type="project" value="UniProtKB-UniRule"/>
</dbReference>
<accession>A0A913X8Q5</accession>
<dbReference type="Proteomes" id="UP000887567">
    <property type="component" value="Unplaced"/>
</dbReference>
<evidence type="ECO:0000256" key="13">
    <source>
        <dbReference type="ARBA" id="ARBA00023306"/>
    </source>
</evidence>
<keyword evidence="6" id="KW-0677">Repeat</keyword>
<keyword evidence="5 15" id="KW-0053">Apoptosis</keyword>
<evidence type="ECO:0000256" key="4">
    <source>
        <dbReference type="ARBA" id="ARBA00022618"/>
    </source>
</evidence>
<dbReference type="KEGG" id="epa:110238826"/>
<keyword evidence="8 15" id="KW-0498">Mitosis</keyword>
<evidence type="ECO:0000313" key="17">
    <source>
        <dbReference type="Proteomes" id="UP000887567"/>
    </source>
</evidence>
<evidence type="ECO:0000256" key="14">
    <source>
        <dbReference type="ARBA" id="ARBA00025766"/>
    </source>
</evidence>
<keyword evidence="10 15" id="KW-0156">Chromatin regulator</keyword>
<evidence type="ECO:0000256" key="12">
    <source>
        <dbReference type="ARBA" id="ARBA00023242"/>
    </source>
</evidence>
<evidence type="ECO:0000256" key="5">
    <source>
        <dbReference type="ARBA" id="ARBA00022703"/>
    </source>
</evidence>
<dbReference type="GeneID" id="110238826"/>
<keyword evidence="7 15" id="KW-0227">DNA damage</keyword>
<dbReference type="GO" id="GO:0005737">
    <property type="term" value="C:cytoplasm"/>
    <property type="evidence" value="ECO:0007669"/>
    <property type="project" value="UniProtKB-SubCell"/>
</dbReference>
<sequence>MAGDILDRFNPKVSKLLKLLFTTENFGLKGERIQIKEPKSGCSYPPSTARNLDRFKVYIPFAGHTLKWEVIFSHPELPPDFIFGNQELDFVPDIEKMQSLIDWDHNNPQSFVTLIKELVQHYKHYQTELVKSIPRMQIECDYLLGNSDYSDYEVHFRREANQMYDLEVNILIKIPVDVESIPPYLLKDNPGIDMACLLLTYISPDGKCHVTPRLYLSPRLESALGGSSTLRIPQWGGQNGSCLMDYLPVIHQLLKQKVTQVSSGYQKRKEYVSAFMSSFGGSVLEYDADTYYDISLLLNVQGFFCIAHISLSVGFPLDKPTIELQSIYHEIKGVPYSITYREYPYSPRWSGELMSEAARTFFLEKIPEFKEASVSNGTF</sequence>
<evidence type="ECO:0000256" key="9">
    <source>
        <dbReference type="ARBA" id="ARBA00022786"/>
    </source>
</evidence>
<keyword evidence="17" id="KW-1185">Reference proteome</keyword>
<keyword evidence="13 15" id="KW-0131">Cell cycle</keyword>
<dbReference type="AlphaFoldDB" id="A0A913X8Q5"/>
<dbReference type="PANTHER" id="PTHR15189">
    <property type="entry name" value="BRISC AND BRCA1-A COMPLEX MEMBER 2"/>
    <property type="match status" value="1"/>
</dbReference>
<dbReference type="EnsemblMetazoa" id="XM_021044509.2">
    <property type="protein sequence ID" value="XP_020900168.1"/>
    <property type="gene ID" value="LOC110238826"/>
</dbReference>
<dbReference type="GO" id="GO:0051301">
    <property type="term" value="P:cell division"/>
    <property type="evidence" value="ECO:0007669"/>
    <property type="project" value="UniProtKB-UniRule"/>
</dbReference>
<dbReference type="GO" id="GO:0010212">
    <property type="term" value="P:response to ionizing radiation"/>
    <property type="evidence" value="ECO:0007669"/>
    <property type="project" value="UniProtKB-UniRule"/>
</dbReference>
<dbReference type="RefSeq" id="XP_020900168.1">
    <property type="nucleotide sequence ID" value="XM_021044509.2"/>
</dbReference>
<evidence type="ECO:0000256" key="11">
    <source>
        <dbReference type="ARBA" id="ARBA00023204"/>
    </source>
</evidence>
<proteinExistence type="inferred from homology"/>
<dbReference type="GO" id="GO:0006325">
    <property type="term" value="P:chromatin organization"/>
    <property type="evidence" value="ECO:0007669"/>
    <property type="project" value="UniProtKB-UniRule"/>
</dbReference>
<evidence type="ECO:0000256" key="7">
    <source>
        <dbReference type="ARBA" id="ARBA00022763"/>
    </source>
</evidence>
<name>A0A913X8Q5_EXADI</name>
<dbReference type="GO" id="GO:0007095">
    <property type="term" value="P:mitotic G2 DNA damage checkpoint signaling"/>
    <property type="evidence" value="ECO:0007669"/>
    <property type="project" value="UniProtKB-UniRule"/>
</dbReference>
<comment type="subunit">
    <text evidence="15">Component of the ARISC complex. Component of the BRCA1-A complex. Component of the BRISC complex. Binds polyubiquitin.</text>
</comment>
<dbReference type="GO" id="GO:0045739">
    <property type="term" value="P:positive regulation of DNA repair"/>
    <property type="evidence" value="ECO:0007669"/>
    <property type="project" value="UniProtKB-UniRule"/>
</dbReference>
<protein>
    <recommendedName>
        <fullName evidence="2 15">BRISC and BRCA1-A complex member 2</fullName>
    </recommendedName>
</protein>
<dbReference type="GO" id="GO:0070531">
    <property type="term" value="C:BRCA1-A complex"/>
    <property type="evidence" value="ECO:0007669"/>
    <property type="project" value="UniProtKB-UniRule"/>
</dbReference>
<dbReference type="CDD" id="cd23664">
    <property type="entry name" value="BRE"/>
    <property type="match status" value="1"/>
</dbReference>
<evidence type="ECO:0000313" key="16">
    <source>
        <dbReference type="EnsemblMetazoa" id="XP_020900168.1"/>
    </source>
</evidence>
<organism evidence="16 17">
    <name type="scientific">Exaiptasia diaphana</name>
    <name type="common">Tropical sea anemone</name>
    <name type="synonym">Aiptasia pulchella</name>
    <dbReference type="NCBI Taxonomy" id="2652724"/>
    <lineage>
        <taxon>Eukaryota</taxon>
        <taxon>Metazoa</taxon>
        <taxon>Cnidaria</taxon>
        <taxon>Anthozoa</taxon>
        <taxon>Hexacorallia</taxon>
        <taxon>Actiniaria</taxon>
        <taxon>Aiptasiidae</taxon>
        <taxon>Exaiptasia</taxon>
    </lineage>
</organism>
<evidence type="ECO:0000256" key="10">
    <source>
        <dbReference type="ARBA" id="ARBA00022853"/>
    </source>
</evidence>
<comment type="subcellular location">
    <subcellularLocation>
        <location evidence="15">Cytoplasm</location>
    </subcellularLocation>
    <subcellularLocation>
        <location evidence="1 15">Nucleus</location>
    </subcellularLocation>
    <text evidence="15">Localizes at sites of DNA damage at double-strand breaks (DSBs).</text>
</comment>
<dbReference type="InterPro" id="IPR010358">
    <property type="entry name" value="BRE"/>
</dbReference>
<dbReference type="GO" id="GO:0006302">
    <property type="term" value="P:double-strand break repair"/>
    <property type="evidence" value="ECO:0007669"/>
    <property type="project" value="UniProtKB-UniRule"/>
</dbReference>
<keyword evidence="12 15" id="KW-0539">Nucleus</keyword>
<dbReference type="Pfam" id="PF06113">
    <property type="entry name" value="BRE"/>
    <property type="match status" value="1"/>
</dbReference>
<dbReference type="OMA" id="AGSTWRH"/>
<keyword evidence="9 15" id="KW-0833">Ubl conjugation pathway</keyword>
<keyword evidence="4 15" id="KW-0132">Cell division</keyword>
<dbReference type="OrthoDB" id="538811at2759"/>
<evidence type="ECO:0000256" key="1">
    <source>
        <dbReference type="ARBA" id="ARBA00004123"/>
    </source>
</evidence>
<evidence type="ECO:0000256" key="2">
    <source>
        <dbReference type="ARBA" id="ARBA00019438"/>
    </source>
</evidence>
<evidence type="ECO:0000256" key="6">
    <source>
        <dbReference type="ARBA" id="ARBA00022737"/>
    </source>
</evidence>
<dbReference type="GO" id="GO:0070552">
    <property type="term" value="C:BRISC complex"/>
    <property type="evidence" value="ECO:0007669"/>
    <property type="project" value="UniProtKB-UniRule"/>
</dbReference>
<keyword evidence="3 15" id="KW-0963">Cytoplasm</keyword>
<dbReference type="GO" id="GO:0006915">
    <property type="term" value="P:apoptotic process"/>
    <property type="evidence" value="ECO:0007669"/>
    <property type="project" value="UniProtKB-UniRule"/>
</dbReference>
<comment type="domain">
    <text evidence="15">Contains 2 ubiquitin-conjugating enzyme family-like (UEV-like) regions. These regions lack the critical Cys residues required for ubiquitination but retain the ability to bind ubiquitin.</text>
</comment>
<reference evidence="16" key="1">
    <citation type="submission" date="2022-11" db="UniProtKB">
        <authorList>
            <consortium name="EnsemblMetazoa"/>
        </authorList>
    </citation>
    <scope>IDENTIFICATION</scope>
</reference>